<proteinExistence type="predicted"/>
<dbReference type="AlphaFoldDB" id="A0A843X2Q4"/>
<reference evidence="2" key="1">
    <citation type="submission" date="2017-07" db="EMBL/GenBank/DDBJ databases">
        <title>Taro Niue Genome Assembly and Annotation.</title>
        <authorList>
            <person name="Atibalentja N."/>
            <person name="Keating K."/>
            <person name="Fields C.J."/>
        </authorList>
    </citation>
    <scope>NUCLEOTIDE SEQUENCE</scope>
    <source>
        <strain evidence="2">Niue_2</strain>
        <tissue evidence="2">Leaf</tissue>
    </source>
</reference>
<dbReference type="PANTHER" id="PTHR33427:SF3">
    <property type="entry name" value="HNH ENDONUCLEASE"/>
    <property type="match status" value="1"/>
</dbReference>
<dbReference type="Proteomes" id="UP000652761">
    <property type="component" value="Unassembled WGS sequence"/>
</dbReference>
<protein>
    <recommendedName>
        <fullName evidence="4">HNH endonuclease</fullName>
    </recommendedName>
</protein>
<evidence type="ECO:0000313" key="2">
    <source>
        <dbReference type="EMBL" id="MQM15416.1"/>
    </source>
</evidence>
<dbReference type="PANTHER" id="PTHR33427">
    <property type="entry name" value="HNH ENDONUCLEASE"/>
    <property type="match status" value="1"/>
</dbReference>
<feature type="compositionally biased region" description="Basic residues" evidence="1">
    <location>
        <begin position="1"/>
        <end position="10"/>
    </location>
</feature>
<organism evidence="2 3">
    <name type="scientific">Colocasia esculenta</name>
    <name type="common">Wild taro</name>
    <name type="synonym">Arum esculentum</name>
    <dbReference type="NCBI Taxonomy" id="4460"/>
    <lineage>
        <taxon>Eukaryota</taxon>
        <taxon>Viridiplantae</taxon>
        <taxon>Streptophyta</taxon>
        <taxon>Embryophyta</taxon>
        <taxon>Tracheophyta</taxon>
        <taxon>Spermatophyta</taxon>
        <taxon>Magnoliopsida</taxon>
        <taxon>Liliopsida</taxon>
        <taxon>Araceae</taxon>
        <taxon>Aroideae</taxon>
        <taxon>Colocasieae</taxon>
        <taxon>Colocasia</taxon>
    </lineage>
</organism>
<keyword evidence="3" id="KW-1185">Reference proteome</keyword>
<comment type="caution">
    <text evidence="2">The sequence shown here is derived from an EMBL/GenBank/DDBJ whole genome shotgun (WGS) entry which is preliminary data.</text>
</comment>
<evidence type="ECO:0000256" key="1">
    <source>
        <dbReference type="SAM" id="MobiDB-lite"/>
    </source>
</evidence>
<name>A0A843X2Q4_COLES</name>
<gene>
    <name evidence="2" type="ORF">Taro_048361</name>
</gene>
<evidence type="ECO:0008006" key="4">
    <source>
        <dbReference type="Google" id="ProtNLM"/>
    </source>
</evidence>
<dbReference type="OrthoDB" id="1883054at2759"/>
<dbReference type="EMBL" id="NMUH01006506">
    <property type="protein sequence ID" value="MQM15416.1"/>
    <property type="molecule type" value="Genomic_DNA"/>
</dbReference>
<evidence type="ECO:0000313" key="3">
    <source>
        <dbReference type="Proteomes" id="UP000652761"/>
    </source>
</evidence>
<sequence length="233" mass="25820">MDAPKGARRRPGGEPPVAFGATPSSPPSSPTRRPKPRRRPPAPPRASSATLLEPPVSLGAGEECYFNDDEGGGDVRNDNPRSFPYSVKQQCWGKAEKVNGRHPERWRRDAFGNVVFRKLVGCPGCNCYDYDHIVPYSKREMLWGSAWPPWPSSISLVRGRWWPAGGIRSWHIHPCLVELSKLAVGVCLLPSELVSVVGGVDTSEYDVPLSCIDPRRGKEFRRQAVGCDLRPPR</sequence>
<feature type="region of interest" description="Disordered" evidence="1">
    <location>
        <begin position="1"/>
        <end position="53"/>
    </location>
</feature>
<accession>A0A843X2Q4</accession>